<evidence type="ECO:0008006" key="4">
    <source>
        <dbReference type="Google" id="ProtNLM"/>
    </source>
</evidence>
<evidence type="ECO:0000313" key="3">
    <source>
        <dbReference type="Proteomes" id="UP000441404"/>
    </source>
</evidence>
<evidence type="ECO:0000313" key="2">
    <source>
        <dbReference type="EMBL" id="MQT48824.1"/>
    </source>
</evidence>
<feature type="chain" id="PRO_5030980006" description="SCP domain-containing protein" evidence="1">
    <location>
        <begin position="20"/>
        <end position="255"/>
    </location>
</feature>
<sequence>MNRKLILVLAFFSTASAFAVVDEDSQQNAICYIKANAPELVYGELPFSCDGKAESFVSNVKEQLDFLSRTELVDKLNECTINLFEPKNMTNVARGVWDLKDSPIMHTNAVIASSISDACKIINGSEKISTQENKVNEVSKPVKPRYTIEDWLQNPQEFGTDPQSITEEEHNQCNQYAKIVMGVVKMTQEGVPEGIIRQTLAGSNQLYVNNALKYAYSLNNFPLHMSNQIATQSYGGAFMVCFLENGGEIFKYGKQ</sequence>
<dbReference type="Proteomes" id="UP000441404">
    <property type="component" value="Unassembled WGS sequence"/>
</dbReference>
<organism evidence="2 3">
    <name type="scientific">Pseudomonas helleri</name>
    <dbReference type="NCBI Taxonomy" id="1608996"/>
    <lineage>
        <taxon>Bacteria</taxon>
        <taxon>Pseudomonadati</taxon>
        <taxon>Pseudomonadota</taxon>
        <taxon>Gammaproteobacteria</taxon>
        <taxon>Pseudomonadales</taxon>
        <taxon>Pseudomonadaceae</taxon>
        <taxon>Pseudomonas</taxon>
    </lineage>
</organism>
<gene>
    <name evidence="2" type="ORF">GHO40_19145</name>
</gene>
<name>A0A7X1WBK0_9PSED</name>
<dbReference type="EMBL" id="WIWJ01000039">
    <property type="protein sequence ID" value="MQT48824.1"/>
    <property type="molecule type" value="Genomic_DNA"/>
</dbReference>
<proteinExistence type="predicted"/>
<comment type="caution">
    <text evidence="2">The sequence shown here is derived from an EMBL/GenBank/DDBJ whole genome shotgun (WGS) entry which is preliminary data.</text>
</comment>
<dbReference type="RefSeq" id="WP_153429843.1">
    <property type="nucleotide sequence ID" value="NZ_WIWJ01000039.1"/>
</dbReference>
<accession>A0A7X1WBK0</accession>
<protein>
    <recommendedName>
        <fullName evidence="4">SCP domain-containing protein</fullName>
    </recommendedName>
</protein>
<reference evidence="2 3" key="1">
    <citation type="submission" date="2019-10" db="EMBL/GenBank/DDBJ databases">
        <title>Evaluation of single-gene subtyping targets for Pseudomonas.</title>
        <authorList>
            <person name="Reichler S.J."/>
            <person name="Orsi R.H."/>
            <person name="Wiedmann M."/>
            <person name="Martin N.H."/>
            <person name="Murphy S.I."/>
        </authorList>
    </citation>
    <scope>NUCLEOTIDE SEQUENCE [LARGE SCALE GENOMIC DNA]</scope>
    <source>
        <strain evidence="2 3">FSL R10-3257</strain>
    </source>
</reference>
<dbReference type="AlphaFoldDB" id="A0A7X1WBK0"/>
<keyword evidence="1" id="KW-0732">Signal</keyword>
<evidence type="ECO:0000256" key="1">
    <source>
        <dbReference type="SAM" id="SignalP"/>
    </source>
</evidence>
<feature type="signal peptide" evidence="1">
    <location>
        <begin position="1"/>
        <end position="19"/>
    </location>
</feature>